<name>A0A0N1HZS5_9EURO</name>
<dbReference type="VEuPathDB" id="FungiDB:AB675_8366"/>
<dbReference type="GeneID" id="28740686"/>
<feature type="domain" description="Aminoglycoside phosphotransferase" evidence="2">
    <location>
        <begin position="44"/>
        <end position="301"/>
    </location>
</feature>
<protein>
    <recommendedName>
        <fullName evidence="2">Aminoglycoside phosphotransferase domain-containing protein</fullName>
    </recommendedName>
</protein>
<keyword evidence="4" id="KW-1185">Reference proteome</keyword>
<dbReference type="Pfam" id="PF01636">
    <property type="entry name" value="APH"/>
    <property type="match status" value="1"/>
</dbReference>
<feature type="compositionally biased region" description="Polar residues" evidence="1">
    <location>
        <begin position="445"/>
        <end position="455"/>
    </location>
</feature>
<dbReference type="STRING" id="1664694.A0A0N1HZS5"/>
<dbReference type="EMBL" id="LFJN01000003">
    <property type="protein sequence ID" value="KPI44416.1"/>
    <property type="molecule type" value="Genomic_DNA"/>
</dbReference>
<evidence type="ECO:0000313" key="3">
    <source>
        <dbReference type="EMBL" id="KPI44416.1"/>
    </source>
</evidence>
<comment type="caution">
    <text evidence="3">The sequence shown here is derived from an EMBL/GenBank/DDBJ whole genome shotgun (WGS) entry which is preliminary data.</text>
</comment>
<reference evidence="3 4" key="1">
    <citation type="submission" date="2015-06" db="EMBL/GenBank/DDBJ databases">
        <title>Draft genome of the ant-associated black yeast Phialophora attae CBS 131958.</title>
        <authorList>
            <person name="Moreno L.F."/>
            <person name="Stielow B.J."/>
            <person name="de Hoog S."/>
            <person name="Vicente V.A."/>
            <person name="Weiss V.A."/>
            <person name="de Vries M."/>
            <person name="Cruz L.M."/>
            <person name="Souza E.M."/>
        </authorList>
    </citation>
    <scope>NUCLEOTIDE SEQUENCE [LARGE SCALE GENOMIC DNA]</scope>
    <source>
        <strain evidence="3 4">CBS 131958</strain>
    </source>
</reference>
<dbReference type="Proteomes" id="UP000038010">
    <property type="component" value="Unassembled WGS sequence"/>
</dbReference>
<dbReference type="InterPro" id="IPR002575">
    <property type="entry name" value="Aminoglycoside_PTrfase"/>
</dbReference>
<dbReference type="PANTHER" id="PTHR21310">
    <property type="entry name" value="AMINOGLYCOSIDE PHOSPHOTRANSFERASE-RELATED-RELATED"/>
    <property type="match status" value="1"/>
</dbReference>
<organism evidence="3 4">
    <name type="scientific">Cyphellophora attinorum</name>
    <dbReference type="NCBI Taxonomy" id="1664694"/>
    <lineage>
        <taxon>Eukaryota</taxon>
        <taxon>Fungi</taxon>
        <taxon>Dikarya</taxon>
        <taxon>Ascomycota</taxon>
        <taxon>Pezizomycotina</taxon>
        <taxon>Eurotiomycetes</taxon>
        <taxon>Chaetothyriomycetidae</taxon>
        <taxon>Chaetothyriales</taxon>
        <taxon>Cyphellophoraceae</taxon>
        <taxon>Cyphellophora</taxon>
    </lineage>
</organism>
<dbReference type="AlphaFoldDB" id="A0A0N1HZS5"/>
<dbReference type="RefSeq" id="XP_018004379.1">
    <property type="nucleotide sequence ID" value="XM_018148806.1"/>
</dbReference>
<dbReference type="Gene3D" id="3.90.1200.10">
    <property type="match status" value="1"/>
</dbReference>
<evidence type="ECO:0000256" key="1">
    <source>
        <dbReference type="SAM" id="MobiDB-lite"/>
    </source>
</evidence>
<proteinExistence type="predicted"/>
<evidence type="ECO:0000313" key="4">
    <source>
        <dbReference type="Proteomes" id="UP000038010"/>
    </source>
</evidence>
<feature type="region of interest" description="Disordered" evidence="1">
    <location>
        <begin position="423"/>
        <end position="455"/>
    </location>
</feature>
<accession>A0A0N1HZS5</accession>
<evidence type="ECO:0000259" key="2">
    <source>
        <dbReference type="Pfam" id="PF01636"/>
    </source>
</evidence>
<dbReference type="InterPro" id="IPR011009">
    <property type="entry name" value="Kinase-like_dom_sf"/>
</dbReference>
<dbReference type="PANTHER" id="PTHR21310:SF13">
    <property type="entry name" value="AMINOGLYCOSIDE PHOSPHOTRANSFERASE DOMAIN-CONTAINING PROTEIN"/>
    <property type="match status" value="1"/>
</dbReference>
<dbReference type="SUPFAM" id="SSF56112">
    <property type="entry name" value="Protein kinase-like (PK-like)"/>
    <property type="match status" value="1"/>
</dbReference>
<dbReference type="Gene3D" id="3.30.200.20">
    <property type="entry name" value="Phosphorylase Kinase, domain 1"/>
    <property type="match status" value="1"/>
</dbReference>
<gene>
    <name evidence="3" type="ORF">AB675_8366</name>
</gene>
<dbReference type="OrthoDB" id="2831558at2759"/>
<dbReference type="InterPro" id="IPR051678">
    <property type="entry name" value="AGP_Transferase"/>
</dbReference>
<sequence>MAKIEWANGLLGPEPRWSSEPDIDLIAAIIDERLNCGGPGGVTISPFASGCFNKLYKIDFLDSSIPACLLRVTLPAYPKYKTESEVATLRWLQRHTTIPVPEVLAFESSSRTDLGYEWILMKMLPGKPLSQCWGALSLEQKERIIKKIANYHYQLLQRENAQSKIGSLQLPHTESSKQDQHTRESVVGAMVHMPFIFGEHADSTIQRGPYDSISAWYRAWLIELALIEDKIRLTWDDCEGLEQSGKHLANGKALKELILEHTTLNDAAPTFLTHHDLHHGNILIDDAGNITGLVDWEFTLFAPKYRAFSTPKFLRSDFRDEEPVADEYPDASPGQDTEWEKPMKNLVNMRGKNNDRYGEDYFDWETTQLRRLYWEELDRLCPRTEDEEVADDLLLNFELAVDGCMDFWTQGITSSWVREMLESEKGPAKRTSKRAAAMKEHRRGNMSNGAGNTVGSEEHMDEKFVEQTANAKKTLLGMCGTEATGVKVGR</sequence>